<feature type="region of interest" description="Disordered" evidence="1">
    <location>
        <begin position="49"/>
        <end position="79"/>
    </location>
</feature>
<proteinExistence type="predicted"/>
<evidence type="ECO:0000256" key="1">
    <source>
        <dbReference type="SAM" id="MobiDB-lite"/>
    </source>
</evidence>
<accession>A0AAE0C4G9</accession>
<comment type="caution">
    <text evidence="2">The sequence shown here is derived from an EMBL/GenBank/DDBJ whole genome shotgun (WGS) entry which is preliminary data.</text>
</comment>
<name>A0AAE0C4G9_9CHLO</name>
<dbReference type="EMBL" id="LGRX02028293">
    <property type="protein sequence ID" value="KAK3248233.1"/>
    <property type="molecule type" value="Genomic_DNA"/>
</dbReference>
<feature type="compositionally biased region" description="Acidic residues" evidence="1">
    <location>
        <begin position="49"/>
        <end position="59"/>
    </location>
</feature>
<protein>
    <submittedName>
        <fullName evidence="2">Uncharacterized protein</fullName>
    </submittedName>
</protein>
<sequence>MGSAQAAYATPRSLLYHLFCELKVGDRLSEESVVAIVDLISVLAAQEDENAEQIQDTETDQPQGAAHVEDPQVGEVPYH</sequence>
<reference evidence="2 3" key="1">
    <citation type="journal article" date="2015" name="Genome Biol. Evol.">
        <title>Comparative Genomics of a Bacterivorous Green Alga Reveals Evolutionary Causalities and Consequences of Phago-Mixotrophic Mode of Nutrition.</title>
        <authorList>
            <person name="Burns J.A."/>
            <person name="Paasch A."/>
            <person name="Narechania A."/>
            <person name="Kim E."/>
        </authorList>
    </citation>
    <scope>NUCLEOTIDE SEQUENCE [LARGE SCALE GENOMIC DNA]</scope>
    <source>
        <strain evidence="2 3">PLY_AMNH</strain>
    </source>
</reference>
<evidence type="ECO:0000313" key="2">
    <source>
        <dbReference type="EMBL" id="KAK3248233.1"/>
    </source>
</evidence>
<dbReference type="Proteomes" id="UP001190700">
    <property type="component" value="Unassembled WGS sequence"/>
</dbReference>
<keyword evidence="3" id="KW-1185">Reference proteome</keyword>
<evidence type="ECO:0000313" key="3">
    <source>
        <dbReference type="Proteomes" id="UP001190700"/>
    </source>
</evidence>
<gene>
    <name evidence="2" type="ORF">CYMTET_42294</name>
</gene>
<dbReference type="AlphaFoldDB" id="A0AAE0C4G9"/>
<organism evidence="2 3">
    <name type="scientific">Cymbomonas tetramitiformis</name>
    <dbReference type="NCBI Taxonomy" id="36881"/>
    <lineage>
        <taxon>Eukaryota</taxon>
        <taxon>Viridiplantae</taxon>
        <taxon>Chlorophyta</taxon>
        <taxon>Pyramimonadophyceae</taxon>
        <taxon>Pyramimonadales</taxon>
        <taxon>Pyramimonadaceae</taxon>
        <taxon>Cymbomonas</taxon>
    </lineage>
</organism>